<dbReference type="SUPFAM" id="SSF54001">
    <property type="entry name" value="Cysteine proteinases"/>
    <property type="match status" value="1"/>
</dbReference>
<gene>
    <name evidence="2" type="ORF">JQS73_04395</name>
</gene>
<dbReference type="Proteomes" id="UP000663464">
    <property type="component" value="Chromosome"/>
</dbReference>
<dbReference type="Pfam" id="PF05257">
    <property type="entry name" value="CHAP"/>
    <property type="match status" value="1"/>
</dbReference>
<evidence type="ECO:0000313" key="3">
    <source>
        <dbReference type="Proteomes" id="UP000663464"/>
    </source>
</evidence>
<organism evidence="2 3">
    <name type="scientific">Clostridium botulinum</name>
    <dbReference type="NCBI Taxonomy" id="1491"/>
    <lineage>
        <taxon>Bacteria</taxon>
        <taxon>Bacillati</taxon>
        <taxon>Bacillota</taxon>
        <taxon>Clostridia</taxon>
        <taxon>Eubacteriales</taxon>
        <taxon>Clostridiaceae</taxon>
        <taxon>Clostridium</taxon>
    </lineage>
</organism>
<dbReference type="InterPro" id="IPR007921">
    <property type="entry name" value="CHAP_dom"/>
</dbReference>
<protein>
    <submittedName>
        <fullName evidence="2">CHAP domain-containing protein</fullName>
    </submittedName>
</protein>
<dbReference type="AlphaFoldDB" id="A0ABD7CNK8"/>
<evidence type="ECO:0000259" key="1">
    <source>
        <dbReference type="Pfam" id="PF05257"/>
    </source>
</evidence>
<dbReference type="InterPro" id="IPR038765">
    <property type="entry name" value="Papain-like_cys_pep_sf"/>
</dbReference>
<accession>A0ABD7CNK8</accession>
<proteinExistence type="predicted"/>
<sequence>MLCFYTLKSGDIIFFDWGRGQDSHADHVEIVEKVDEGTVYPIEGNSDDAC</sequence>
<evidence type="ECO:0000313" key="2">
    <source>
        <dbReference type="EMBL" id="QRI54359.1"/>
    </source>
</evidence>
<dbReference type="EMBL" id="CP069280">
    <property type="protein sequence ID" value="QRI54359.1"/>
    <property type="molecule type" value="Genomic_DNA"/>
</dbReference>
<dbReference type="RefSeq" id="WP_080292222.1">
    <property type="nucleotide sequence ID" value="NZ_CP069280.1"/>
</dbReference>
<reference evidence="2 3" key="1">
    <citation type="journal article" date="2014" name="J. Infect. Dis.">
        <title>Molecular characterization of a novel botulinum neurotoxin type H gene.</title>
        <authorList>
            <person name="Dover N."/>
            <person name="Barash J.R."/>
            <person name="Hill K.K."/>
            <person name="Xie G."/>
            <person name="Arnon S.S."/>
        </authorList>
    </citation>
    <scope>NUCLEOTIDE SEQUENCE [LARGE SCALE GENOMIC DNA]</scope>
    <source>
        <strain evidence="2 3">IBCA10-7060</strain>
    </source>
</reference>
<feature type="domain" description="Peptidase C51" evidence="1">
    <location>
        <begin position="8"/>
        <end position="45"/>
    </location>
</feature>
<name>A0ABD7CNK8_CLOBO</name>